<dbReference type="Gene3D" id="1.50.10.10">
    <property type="match status" value="1"/>
</dbReference>
<name>A0A6D2L0R9_9BRAS</name>
<dbReference type="PANTHER" id="PTHR22298">
    <property type="entry name" value="ENDO-1,4-BETA-GLUCANASE"/>
    <property type="match status" value="1"/>
</dbReference>
<dbReference type="AlphaFoldDB" id="A0A6D2L0R9"/>
<keyword evidence="11" id="KW-1185">Reference proteome</keyword>
<feature type="domain" description="Glycoside hydrolase family 9" evidence="9">
    <location>
        <begin position="24"/>
        <end position="73"/>
    </location>
</feature>
<organism evidence="10 11">
    <name type="scientific">Microthlaspi erraticum</name>
    <dbReference type="NCBI Taxonomy" id="1685480"/>
    <lineage>
        <taxon>Eukaryota</taxon>
        <taxon>Viridiplantae</taxon>
        <taxon>Streptophyta</taxon>
        <taxon>Embryophyta</taxon>
        <taxon>Tracheophyta</taxon>
        <taxon>Spermatophyta</taxon>
        <taxon>Magnoliopsida</taxon>
        <taxon>eudicotyledons</taxon>
        <taxon>Gunneridae</taxon>
        <taxon>Pentapetalae</taxon>
        <taxon>rosids</taxon>
        <taxon>malvids</taxon>
        <taxon>Brassicales</taxon>
        <taxon>Brassicaceae</taxon>
        <taxon>Coluteocarpeae</taxon>
        <taxon>Microthlaspi</taxon>
    </lineage>
</organism>
<reference evidence="10" key="1">
    <citation type="submission" date="2020-01" db="EMBL/GenBank/DDBJ databases">
        <authorList>
            <person name="Mishra B."/>
        </authorList>
    </citation>
    <scope>NUCLEOTIDE SEQUENCE [LARGE SCALE GENOMIC DNA]</scope>
</reference>
<keyword evidence="8" id="KW-0624">Polysaccharide degradation</keyword>
<dbReference type="Pfam" id="PF00759">
    <property type="entry name" value="Glyco_hydro_9"/>
    <property type="match status" value="1"/>
</dbReference>
<evidence type="ECO:0000313" key="11">
    <source>
        <dbReference type="Proteomes" id="UP000467841"/>
    </source>
</evidence>
<dbReference type="InterPro" id="IPR008928">
    <property type="entry name" value="6-hairpin_glycosidase_sf"/>
</dbReference>
<dbReference type="GO" id="GO:0030245">
    <property type="term" value="P:cellulose catabolic process"/>
    <property type="evidence" value="ECO:0007669"/>
    <property type="project" value="UniProtKB-KW"/>
</dbReference>
<keyword evidence="7" id="KW-0326">Glycosidase</keyword>
<sequence>MMSSSFLCSRLLVGSFCSSKGSLDHNDHRCWMRPEDMEYMRSPLRCFSECTSLAGEVAAALASASIFFKDDAHEETLLTKDFHKFNYIVV</sequence>
<gene>
    <name evidence="10" type="ORF">MERR_LOCUS47356</name>
</gene>
<evidence type="ECO:0000256" key="4">
    <source>
        <dbReference type="ARBA" id="ARBA00022801"/>
    </source>
</evidence>
<evidence type="ECO:0000256" key="3">
    <source>
        <dbReference type="ARBA" id="ARBA00012601"/>
    </source>
</evidence>
<keyword evidence="4" id="KW-0378">Hydrolase</keyword>
<proteinExistence type="inferred from homology"/>
<dbReference type="InterPro" id="IPR001701">
    <property type="entry name" value="Glyco_hydro_9"/>
</dbReference>
<evidence type="ECO:0000256" key="1">
    <source>
        <dbReference type="ARBA" id="ARBA00000966"/>
    </source>
</evidence>
<dbReference type="InterPro" id="IPR012341">
    <property type="entry name" value="6hp_glycosidase-like_sf"/>
</dbReference>
<evidence type="ECO:0000256" key="5">
    <source>
        <dbReference type="ARBA" id="ARBA00023001"/>
    </source>
</evidence>
<evidence type="ECO:0000256" key="8">
    <source>
        <dbReference type="ARBA" id="ARBA00023326"/>
    </source>
</evidence>
<comment type="caution">
    <text evidence="10">The sequence shown here is derived from an EMBL/GenBank/DDBJ whole genome shotgun (WGS) entry which is preliminary data.</text>
</comment>
<evidence type="ECO:0000256" key="7">
    <source>
        <dbReference type="ARBA" id="ARBA00023295"/>
    </source>
</evidence>
<keyword evidence="5" id="KW-0136">Cellulose degradation</keyword>
<comment type="catalytic activity">
    <reaction evidence="1">
        <text>Endohydrolysis of (1-&gt;4)-beta-D-glucosidic linkages in cellulose, lichenin and cereal beta-D-glucans.</text>
        <dbReference type="EC" id="3.2.1.4"/>
    </reaction>
</comment>
<evidence type="ECO:0000259" key="9">
    <source>
        <dbReference type="Pfam" id="PF00759"/>
    </source>
</evidence>
<evidence type="ECO:0000256" key="6">
    <source>
        <dbReference type="ARBA" id="ARBA00023277"/>
    </source>
</evidence>
<evidence type="ECO:0000256" key="2">
    <source>
        <dbReference type="ARBA" id="ARBA00007072"/>
    </source>
</evidence>
<accession>A0A6D2L0R9</accession>
<comment type="similarity">
    <text evidence="2">Belongs to the glycosyl hydrolase 9 (cellulase E) family.</text>
</comment>
<dbReference type="EC" id="3.2.1.4" evidence="3"/>
<keyword evidence="6" id="KW-0119">Carbohydrate metabolism</keyword>
<dbReference type="SUPFAM" id="SSF48208">
    <property type="entry name" value="Six-hairpin glycosidases"/>
    <property type="match status" value="1"/>
</dbReference>
<protein>
    <recommendedName>
        <fullName evidence="3">cellulase</fullName>
        <ecNumber evidence="3">3.2.1.4</ecNumber>
    </recommendedName>
</protein>
<dbReference type="GO" id="GO:0008810">
    <property type="term" value="F:cellulase activity"/>
    <property type="evidence" value="ECO:0007669"/>
    <property type="project" value="UniProtKB-EC"/>
</dbReference>
<dbReference type="Proteomes" id="UP000467841">
    <property type="component" value="Unassembled WGS sequence"/>
</dbReference>
<evidence type="ECO:0000313" key="10">
    <source>
        <dbReference type="EMBL" id="CAA7060120.1"/>
    </source>
</evidence>
<dbReference type="EMBL" id="CACVBM020001817">
    <property type="protein sequence ID" value="CAA7060120.1"/>
    <property type="molecule type" value="Genomic_DNA"/>
</dbReference>